<keyword evidence="6" id="KW-0812">Transmembrane</keyword>
<dbReference type="EMBL" id="LS992241">
    <property type="protein sequence ID" value="SYX83987.1"/>
    <property type="molecule type" value="Genomic_DNA"/>
</dbReference>
<dbReference type="GO" id="GO:0015297">
    <property type="term" value="F:antiporter activity"/>
    <property type="evidence" value="ECO:0007669"/>
    <property type="project" value="InterPro"/>
</dbReference>
<keyword evidence="6" id="KW-0472">Membrane</keyword>
<dbReference type="GO" id="GO:0042910">
    <property type="term" value="F:xenobiotic transmembrane transporter activity"/>
    <property type="evidence" value="ECO:0007669"/>
    <property type="project" value="InterPro"/>
</dbReference>
<dbReference type="InterPro" id="IPR050222">
    <property type="entry name" value="MATE_MdtK"/>
</dbReference>
<dbReference type="PANTHER" id="PTHR43298">
    <property type="entry name" value="MULTIDRUG RESISTANCE PROTEIN NORM-RELATED"/>
    <property type="match status" value="1"/>
</dbReference>
<dbReference type="InterPro" id="IPR002528">
    <property type="entry name" value="MATE_fam"/>
</dbReference>
<feature type="transmembrane region" description="Helical" evidence="6">
    <location>
        <begin position="7"/>
        <end position="27"/>
    </location>
</feature>
<evidence type="ECO:0000256" key="3">
    <source>
        <dbReference type="ARBA" id="ARBA00020268"/>
    </source>
</evidence>
<protein>
    <recommendedName>
        <fullName evidence="3">Probable multidrug resistance protein NorM</fullName>
    </recommendedName>
    <alternativeName>
        <fullName evidence="5">Multidrug-efflux transporter</fullName>
    </alternativeName>
</protein>
<organism evidence="7 8">
    <name type="scientific">Paenibacillus alvei</name>
    <name type="common">Bacillus alvei</name>
    <dbReference type="NCBI Taxonomy" id="44250"/>
    <lineage>
        <taxon>Bacteria</taxon>
        <taxon>Bacillati</taxon>
        <taxon>Bacillota</taxon>
        <taxon>Bacilli</taxon>
        <taxon>Bacillales</taxon>
        <taxon>Paenibacillaceae</taxon>
        <taxon>Paenibacillus</taxon>
    </lineage>
</organism>
<evidence type="ECO:0000256" key="5">
    <source>
        <dbReference type="ARBA" id="ARBA00031636"/>
    </source>
</evidence>
<comment type="similarity">
    <text evidence="2">Belongs to the multi antimicrobial extrusion (MATE) (TC 2.A.66.1) family.</text>
</comment>
<feature type="transmembrane region" description="Helical" evidence="6">
    <location>
        <begin position="71"/>
        <end position="88"/>
    </location>
</feature>
<keyword evidence="4" id="KW-0813">Transport</keyword>
<name>A0A383R9Z6_PAEAL</name>
<dbReference type="AlphaFoldDB" id="A0A383R9Z6"/>
<proteinExistence type="inferred from homology"/>
<evidence type="ECO:0000313" key="7">
    <source>
        <dbReference type="EMBL" id="SYX83987.1"/>
    </source>
</evidence>
<dbReference type="GO" id="GO:0005886">
    <property type="term" value="C:plasma membrane"/>
    <property type="evidence" value="ECO:0007669"/>
    <property type="project" value="TreeGrafter"/>
</dbReference>
<comment type="function">
    <text evidence="1">Multidrug efflux pump.</text>
</comment>
<evidence type="ECO:0000313" key="8">
    <source>
        <dbReference type="Proteomes" id="UP000304148"/>
    </source>
</evidence>
<sequence length="133" mass="14752">MLLTSGFGIFISIIFILFPGQLFSVFLSDGASLALGTDYMRIIGYSQLFMCMELMTVGAFNGIGKTHIPPIFSITFTALRIPLALILSEPFGLNGVWMSIALSSVFKGIVLVLWFRRTLFRGQFGLEKENVRS</sequence>
<feature type="transmembrane region" description="Helical" evidence="6">
    <location>
        <begin position="94"/>
        <end position="115"/>
    </location>
</feature>
<dbReference type="PANTHER" id="PTHR43298:SF2">
    <property type="entry name" value="FMN_FAD EXPORTER YEEO-RELATED"/>
    <property type="match status" value="1"/>
</dbReference>
<evidence type="ECO:0000256" key="6">
    <source>
        <dbReference type="SAM" id="Phobius"/>
    </source>
</evidence>
<keyword evidence="6" id="KW-1133">Transmembrane helix</keyword>
<evidence type="ECO:0000256" key="2">
    <source>
        <dbReference type="ARBA" id="ARBA00010199"/>
    </source>
</evidence>
<dbReference type="Pfam" id="PF01554">
    <property type="entry name" value="MatE"/>
    <property type="match status" value="1"/>
</dbReference>
<evidence type="ECO:0000256" key="4">
    <source>
        <dbReference type="ARBA" id="ARBA00022448"/>
    </source>
</evidence>
<evidence type="ECO:0000256" key="1">
    <source>
        <dbReference type="ARBA" id="ARBA00003408"/>
    </source>
</evidence>
<gene>
    <name evidence="7" type="ORF">PBLR_12409</name>
</gene>
<reference evidence="8" key="1">
    <citation type="submission" date="2018-08" db="EMBL/GenBank/DDBJ databases">
        <authorList>
            <person name="Chevrot R."/>
        </authorList>
    </citation>
    <scope>NUCLEOTIDE SEQUENCE [LARGE SCALE GENOMIC DNA]</scope>
</reference>
<dbReference type="Proteomes" id="UP000304148">
    <property type="component" value="Chromosome"/>
</dbReference>
<feature type="transmembrane region" description="Helical" evidence="6">
    <location>
        <begin position="39"/>
        <end position="59"/>
    </location>
</feature>
<accession>A0A383R9Z6</accession>